<dbReference type="Proteomes" id="UP000886998">
    <property type="component" value="Unassembled WGS sequence"/>
</dbReference>
<comment type="caution">
    <text evidence="3">The sequence shown here is derived from an EMBL/GenBank/DDBJ whole genome shotgun (WGS) entry which is preliminary data.</text>
</comment>
<protein>
    <recommendedName>
        <fullName evidence="2">Mutator-like transposase domain-containing protein</fullName>
    </recommendedName>
</protein>
<dbReference type="AlphaFoldDB" id="A0A8X6YQD3"/>
<dbReference type="Pfam" id="PF20700">
    <property type="entry name" value="Mutator"/>
    <property type="match status" value="1"/>
</dbReference>
<accession>A0A8X6YQD3</accession>
<name>A0A8X6YQD3_9ARAC</name>
<sequence>MSDAALKEKILDGTRNCIAVSGDGTWKTREHTSLVDVCTLIRAECGKVLDIEVMSSFFKVCDSFKGPKFGPKYSVFLAKHQPFCKKNHNGSAGPMELEKHNGTNAGPSAHDPSQNFPELYAFSSFYIEWYFWIIILVICCTIIALALLCMICCRKPYKTAVVRLSEEIPSHFPGTGKLFSYRKCHRLLYNNSPI</sequence>
<keyword evidence="4" id="KW-1185">Reference proteome</keyword>
<dbReference type="OrthoDB" id="7680010at2759"/>
<evidence type="ECO:0000259" key="2">
    <source>
        <dbReference type="Pfam" id="PF20700"/>
    </source>
</evidence>
<organism evidence="3 4">
    <name type="scientific">Trichonephila inaurata madagascariensis</name>
    <dbReference type="NCBI Taxonomy" id="2747483"/>
    <lineage>
        <taxon>Eukaryota</taxon>
        <taxon>Metazoa</taxon>
        <taxon>Ecdysozoa</taxon>
        <taxon>Arthropoda</taxon>
        <taxon>Chelicerata</taxon>
        <taxon>Arachnida</taxon>
        <taxon>Araneae</taxon>
        <taxon>Araneomorphae</taxon>
        <taxon>Entelegynae</taxon>
        <taxon>Araneoidea</taxon>
        <taxon>Nephilidae</taxon>
        <taxon>Trichonephila</taxon>
        <taxon>Trichonephila inaurata</taxon>
    </lineage>
</organism>
<dbReference type="EMBL" id="BMAV01022013">
    <property type="protein sequence ID" value="GFY76553.1"/>
    <property type="molecule type" value="Genomic_DNA"/>
</dbReference>
<keyword evidence="1" id="KW-0472">Membrane</keyword>
<reference evidence="3" key="1">
    <citation type="submission" date="2020-08" db="EMBL/GenBank/DDBJ databases">
        <title>Multicomponent nature underlies the extraordinary mechanical properties of spider dragline silk.</title>
        <authorList>
            <person name="Kono N."/>
            <person name="Nakamura H."/>
            <person name="Mori M."/>
            <person name="Yoshida Y."/>
            <person name="Ohtoshi R."/>
            <person name="Malay A.D."/>
            <person name="Moran D.A.P."/>
            <person name="Tomita M."/>
            <person name="Numata K."/>
            <person name="Arakawa K."/>
        </authorList>
    </citation>
    <scope>NUCLEOTIDE SEQUENCE</scope>
</reference>
<evidence type="ECO:0000313" key="4">
    <source>
        <dbReference type="Proteomes" id="UP000886998"/>
    </source>
</evidence>
<proteinExistence type="predicted"/>
<feature type="transmembrane region" description="Helical" evidence="1">
    <location>
        <begin position="129"/>
        <end position="153"/>
    </location>
</feature>
<feature type="domain" description="Mutator-like transposase" evidence="2">
    <location>
        <begin position="10"/>
        <end position="96"/>
    </location>
</feature>
<gene>
    <name evidence="3" type="primary">AVEN_187728_1</name>
    <name evidence="3" type="ORF">TNIN_291831</name>
</gene>
<evidence type="ECO:0000313" key="3">
    <source>
        <dbReference type="EMBL" id="GFY76553.1"/>
    </source>
</evidence>
<evidence type="ECO:0000256" key="1">
    <source>
        <dbReference type="SAM" id="Phobius"/>
    </source>
</evidence>
<keyword evidence="1" id="KW-1133">Transmembrane helix</keyword>
<dbReference type="InterPro" id="IPR049012">
    <property type="entry name" value="Mutator_transp_dom"/>
</dbReference>
<keyword evidence="1" id="KW-0812">Transmembrane</keyword>